<dbReference type="PANTHER" id="PTHR31134:SF1">
    <property type="entry name" value="TRANSMEMBRANE PROTEIN 128"/>
    <property type="match status" value="1"/>
</dbReference>
<evidence type="ECO:0000313" key="4">
    <source>
        <dbReference type="EMBL" id="KAK1798667.1"/>
    </source>
</evidence>
<name>A0AAD8ZGM4_9TELE</name>
<evidence type="ECO:0000259" key="3">
    <source>
        <dbReference type="PROSITE" id="PS50013"/>
    </source>
</evidence>
<dbReference type="InterPro" id="IPR033579">
    <property type="entry name" value="TMEM128"/>
</dbReference>
<reference evidence="4" key="1">
    <citation type="submission" date="2023-03" db="EMBL/GenBank/DDBJ databases">
        <title>Electrophorus voltai genome.</title>
        <authorList>
            <person name="Bian C."/>
        </authorList>
    </citation>
    <scope>NUCLEOTIDE SEQUENCE</scope>
    <source>
        <strain evidence="4">CB-2022</strain>
        <tissue evidence="4">Muscle</tissue>
    </source>
</reference>
<organism evidence="4 5">
    <name type="scientific">Electrophorus voltai</name>
    <dbReference type="NCBI Taxonomy" id="2609070"/>
    <lineage>
        <taxon>Eukaryota</taxon>
        <taxon>Metazoa</taxon>
        <taxon>Chordata</taxon>
        <taxon>Craniata</taxon>
        <taxon>Vertebrata</taxon>
        <taxon>Euteleostomi</taxon>
        <taxon>Actinopterygii</taxon>
        <taxon>Neopterygii</taxon>
        <taxon>Teleostei</taxon>
        <taxon>Ostariophysi</taxon>
        <taxon>Gymnotiformes</taxon>
        <taxon>Gymnotoidei</taxon>
        <taxon>Gymnotidae</taxon>
        <taxon>Electrophorus</taxon>
    </lineage>
</organism>
<keyword evidence="2" id="KW-1133">Transmembrane helix</keyword>
<dbReference type="InterPro" id="IPR000953">
    <property type="entry name" value="Chromo/chromo_shadow_dom"/>
</dbReference>
<dbReference type="PROSITE" id="PS50013">
    <property type="entry name" value="CHROMO_2"/>
    <property type="match status" value="1"/>
</dbReference>
<evidence type="ECO:0000256" key="2">
    <source>
        <dbReference type="SAM" id="Phobius"/>
    </source>
</evidence>
<feature type="domain" description="Chromo" evidence="3">
    <location>
        <begin position="95"/>
        <end position="145"/>
    </location>
</feature>
<keyword evidence="5" id="KW-1185">Reference proteome</keyword>
<comment type="caution">
    <text evidence="4">The sequence shown here is derived from an EMBL/GenBank/DDBJ whole genome shotgun (WGS) entry which is preliminary data.</text>
</comment>
<dbReference type="SUPFAM" id="SSF54160">
    <property type="entry name" value="Chromo domain-like"/>
    <property type="match status" value="1"/>
</dbReference>
<dbReference type="InterPro" id="IPR016197">
    <property type="entry name" value="Chromo-like_dom_sf"/>
</dbReference>
<gene>
    <name evidence="4" type="ORF">P4O66_006952</name>
</gene>
<dbReference type="PANTHER" id="PTHR31134">
    <property type="entry name" value="TRANSMEMBRANE PROTEIN 128"/>
    <property type="match status" value="1"/>
</dbReference>
<dbReference type="SMART" id="SM00298">
    <property type="entry name" value="CHROMO"/>
    <property type="match status" value="1"/>
</dbReference>
<keyword evidence="2" id="KW-0472">Membrane</keyword>
<keyword evidence="2" id="KW-0812">Transmembrane</keyword>
<evidence type="ECO:0000256" key="1">
    <source>
        <dbReference type="ARBA" id="ARBA00004123"/>
    </source>
</evidence>
<dbReference type="GO" id="GO:0005634">
    <property type="term" value="C:nucleus"/>
    <property type="evidence" value="ECO:0007669"/>
    <property type="project" value="UniProtKB-SubCell"/>
</dbReference>
<accession>A0AAD8ZGM4</accession>
<protein>
    <recommendedName>
        <fullName evidence="3">Chromo domain-containing protein</fullName>
    </recommendedName>
</protein>
<dbReference type="Pfam" id="PF20479">
    <property type="entry name" value="TMEM128"/>
    <property type="match status" value="1"/>
</dbReference>
<feature type="transmembrane region" description="Helical" evidence="2">
    <location>
        <begin position="178"/>
        <end position="206"/>
    </location>
</feature>
<evidence type="ECO:0000313" key="5">
    <source>
        <dbReference type="Proteomes" id="UP001239994"/>
    </source>
</evidence>
<dbReference type="EMBL" id="JAROKS010000012">
    <property type="protein sequence ID" value="KAK1798667.1"/>
    <property type="molecule type" value="Genomic_DNA"/>
</dbReference>
<dbReference type="Pfam" id="PF00385">
    <property type="entry name" value="Chromo"/>
    <property type="match status" value="1"/>
</dbReference>
<dbReference type="InterPro" id="IPR023780">
    <property type="entry name" value="Chromo_domain"/>
</dbReference>
<dbReference type="Gene3D" id="2.40.50.40">
    <property type="match status" value="1"/>
</dbReference>
<comment type="subcellular location">
    <subcellularLocation>
        <location evidence="1">Nucleus</location>
    </subcellularLocation>
</comment>
<proteinExistence type="predicted"/>
<sequence>MCYSCSKALHQQETVTNSDLSARTAGLAIGQGPAFAWLYLQARSSLHLGHSYRLALPPSLRVHPAFHVSRLKPVLCSVAPPTHQECAWWTCALAYMVKRLLDIRRVCGGVQYLVDWEGYGPEEQSWVSSPHILDCELIRAFQRDHAAGLGMSGAAPSGGSPVIVDTRPRPPPSTGGALIWWFTVGLVLLAVCVSLAAFCIVYLEWFRGIKQYDQEYPAIPPITTAAFIAASCRQVFNIALWPVWSFLTPVILFTQFMGVVMVISLLG</sequence>
<dbReference type="AlphaFoldDB" id="A0AAD8ZGM4"/>
<feature type="transmembrane region" description="Helical" evidence="2">
    <location>
        <begin position="246"/>
        <end position="266"/>
    </location>
</feature>
<dbReference type="Proteomes" id="UP001239994">
    <property type="component" value="Unassembled WGS sequence"/>
</dbReference>